<evidence type="ECO:0000313" key="2">
    <source>
        <dbReference type="Proteomes" id="UP001218362"/>
    </source>
</evidence>
<evidence type="ECO:0008006" key="3">
    <source>
        <dbReference type="Google" id="ProtNLM"/>
    </source>
</evidence>
<accession>A0AAJ5X950</accession>
<dbReference type="EMBL" id="CP119316">
    <property type="protein sequence ID" value="WEK46354.1"/>
    <property type="molecule type" value="Genomic_DNA"/>
</dbReference>
<sequence>MYNRRTVLQGAGAVGLGGVLLGGVSWSRANAAETRAVRAILPSATHDTLAVKVLLDTPPSAAPVLTIDGRKIAAQQMDVEGYAWGFVQPDLKGGTSHALTLADEFGAPLRAPWELKTLPGLDERPERFRVLFFTCAGGDEAGSARTVEERRALFDRALSFAPDLAVANGDHIYWDLDTALKIRGDAESRARKAELYHQIAWIDQDTAFDSVTNRNSLNTVIGRQIASIYEDRFASVPLVFISDDHDYFENDNGGTWGYTFPPRPFTLGLQRRTASIAYPFALGRPTLPGGALTSETVETVRIGKLAELALFDCRRGWDTVTGKKGVLFPEVEHFLIERLRQSDASQYIQVPSNPFGWTAGKLGEWYEDQPPAGTKGSDKDFWFPGWFDQHQRLIKALSEQHGRPAITISGDMHASGAKRFTSSGDIDLSANPVEALLAGTVGTGASGWPSMGRGMFPSTPGKLVGTDIAETVEKNGFTLFDITHDHVEVRQFSWRPPEPIEAIASLEPYATFRIERRA</sequence>
<dbReference type="Gene3D" id="3.60.21.70">
    <property type="entry name" value="PhoD-like phosphatase"/>
    <property type="match status" value="1"/>
</dbReference>
<protein>
    <recommendedName>
        <fullName evidence="3">PhoD-like phosphatase metallophosphatase domain-containing protein</fullName>
    </recommendedName>
</protein>
<dbReference type="AlphaFoldDB" id="A0AAJ5X950"/>
<evidence type="ECO:0000313" key="1">
    <source>
        <dbReference type="EMBL" id="WEK46354.1"/>
    </source>
</evidence>
<dbReference type="InterPro" id="IPR029052">
    <property type="entry name" value="Metallo-depent_PP-like"/>
</dbReference>
<dbReference type="Proteomes" id="UP001218362">
    <property type="component" value="Chromosome"/>
</dbReference>
<organism evidence="1 2">
    <name type="scientific">Candidatus Andeanibacterium colombiense</name>
    <dbReference type="NCBI Taxonomy" id="3121345"/>
    <lineage>
        <taxon>Bacteria</taxon>
        <taxon>Pseudomonadati</taxon>
        <taxon>Pseudomonadota</taxon>
        <taxon>Alphaproteobacteria</taxon>
        <taxon>Sphingomonadales</taxon>
        <taxon>Sphingomonadaceae</taxon>
        <taxon>Candidatus Andeanibacterium</taxon>
    </lineage>
</organism>
<dbReference type="InterPro" id="IPR038607">
    <property type="entry name" value="PhoD-like_sf"/>
</dbReference>
<reference evidence="1" key="1">
    <citation type="submission" date="2023-03" db="EMBL/GenBank/DDBJ databases">
        <title>Andean soil-derived lignocellulolytic bacterial consortium as a source of novel taxa and putative plastic-active enzymes.</title>
        <authorList>
            <person name="Diaz-Garcia L."/>
            <person name="Chuvochina M."/>
            <person name="Feuerriegel G."/>
            <person name="Bunk B."/>
            <person name="Sproer C."/>
            <person name="Streit W.R."/>
            <person name="Rodriguez L.M."/>
            <person name="Overmann J."/>
            <person name="Jimenez D.J."/>
        </authorList>
    </citation>
    <scope>NUCLEOTIDE SEQUENCE</scope>
    <source>
        <strain evidence="1">MAG 26</strain>
    </source>
</reference>
<dbReference type="KEGG" id="acob:P0Y56_15270"/>
<dbReference type="SUPFAM" id="SSF56300">
    <property type="entry name" value="Metallo-dependent phosphatases"/>
    <property type="match status" value="1"/>
</dbReference>
<gene>
    <name evidence="1" type="ORF">P0Y56_15270</name>
</gene>
<name>A0AAJ5X950_9SPHN</name>
<proteinExistence type="predicted"/>